<proteinExistence type="predicted"/>
<organism evidence="1 2">
    <name type="scientific">Raoultella terrigena</name>
    <name type="common">Klebsiella terrigena</name>
    <dbReference type="NCBI Taxonomy" id="577"/>
    <lineage>
        <taxon>Bacteria</taxon>
        <taxon>Pseudomonadati</taxon>
        <taxon>Pseudomonadota</taxon>
        <taxon>Gammaproteobacteria</taxon>
        <taxon>Enterobacterales</taxon>
        <taxon>Enterobacteriaceae</taxon>
        <taxon>Klebsiella/Raoultella group</taxon>
        <taxon>Raoultella</taxon>
    </lineage>
</organism>
<sequence>MTEILRVLQEGLVMHGQHYARKKARAGGKFGFVTRIFHPERPHESLNNLTPEDHLLMAGKTGTLKKCVELKQVCITPPHVEETRLHQKIAP</sequence>
<evidence type="ECO:0000313" key="1">
    <source>
        <dbReference type="EMBL" id="VDR28317.1"/>
    </source>
</evidence>
<accession>A0A3P8JYP9</accession>
<dbReference type="AlphaFoldDB" id="A0A3P8JYP9"/>
<dbReference type="EMBL" id="LR131271">
    <property type="protein sequence ID" value="VDR28317.1"/>
    <property type="molecule type" value="Genomic_DNA"/>
</dbReference>
<dbReference type="Proteomes" id="UP000274346">
    <property type="component" value="Chromosome"/>
</dbReference>
<evidence type="ECO:0000313" key="2">
    <source>
        <dbReference type="Proteomes" id="UP000274346"/>
    </source>
</evidence>
<protein>
    <submittedName>
        <fullName evidence="1">Uncharacterized protein</fullName>
    </submittedName>
</protein>
<dbReference type="KEGG" id="rtg:NCTC13098_04700"/>
<gene>
    <name evidence="1" type="ORF">NCTC13098_04700</name>
</gene>
<reference evidence="1 2" key="1">
    <citation type="submission" date="2018-12" db="EMBL/GenBank/DDBJ databases">
        <authorList>
            <consortium name="Pathogen Informatics"/>
        </authorList>
    </citation>
    <scope>NUCLEOTIDE SEQUENCE [LARGE SCALE GENOMIC DNA]</scope>
    <source>
        <strain evidence="1 2">NCTC13098</strain>
    </source>
</reference>
<name>A0A3P8JYP9_RAOTE</name>